<dbReference type="InterPro" id="IPR027065">
    <property type="entry name" value="Lon_Prtase"/>
</dbReference>
<keyword evidence="1" id="KW-0720">Serine protease</keyword>
<dbReference type="GO" id="GO:0004176">
    <property type="term" value="F:ATP-dependent peptidase activity"/>
    <property type="evidence" value="ECO:0007669"/>
    <property type="project" value="UniProtKB-UniRule"/>
</dbReference>
<comment type="similarity">
    <text evidence="1">Belongs to the peptidase S16 family.</text>
</comment>
<comment type="caution">
    <text evidence="4">The sequence shown here is derived from an EMBL/GenBank/DDBJ whole genome shotgun (WGS) entry which is preliminary data.</text>
</comment>
<feature type="transmembrane region" description="Helical" evidence="2">
    <location>
        <begin position="7"/>
        <end position="26"/>
    </location>
</feature>
<keyword evidence="5" id="KW-1185">Reference proteome</keyword>
<dbReference type="Proteomes" id="UP000237865">
    <property type="component" value="Unassembled WGS sequence"/>
</dbReference>
<dbReference type="GO" id="GO:0006508">
    <property type="term" value="P:proteolysis"/>
    <property type="evidence" value="ECO:0007669"/>
    <property type="project" value="UniProtKB-KW"/>
</dbReference>
<protein>
    <recommendedName>
        <fullName evidence="1">endopeptidase La</fullName>
        <ecNumber evidence="1">3.4.21.53</ecNumber>
    </recommendedName>
</protein>
<feature type="active site" evidence="1">
    <location>
        <position position="230"/>
    </location>
</feature>
<reference evidence="4 5" key="1">
    <citation type="submission" date="2017-11" db="EMBL/GenBank/DDBJ databases">
        <title>Genome sequence of Entomoplasma lucivorax PIPN-2 (ATCC 49196).</title>
        <authorList>
            <person name="Lo W.-S."/>
            <person name="Gasparich G.E."/>
            <person name="Kuo C.-H."/>
        </authorList>
    </citation>
    <scope>NUCLEOTIDE SEQUENCE [LARGE SCALE GENOMIC DNA]</scope>
    <source>
        <strain evidence="4 5">PIPN-2</strain>
    </source>
</reference>
<dbReference type="PROSITE" id="PS51786">
    <property type="entry name" value="LON_PROTEOLYTIC"/>
    <property type="match status" value="1"/>
</dbReference>
<dbReference type="SUPFAM" id="SSF54211">
    <property type="entry name" value="Ribosomal protein S5 domain 2-like"/>
    <property type="match status" value="1"/>
</dbReference>
<dbReference type="PANTHER" id="PTHR10046">
    <property type="entry name" value="ATP DEPENDENT LON PROTEASE FAMILY MEMBER"/>
    <property type="match status" value="1"/>
</dbReference>
<dbReference type="Pfam" id="PF05362">
    <property type="entry name" value="Lon_C"/>
    <property type="match status" value="1"/>
</dbReference>
<dbReference type="GO" id="GO:0005524">
    <property type="term" value="F:ATP binding"/>
    <property type="evidence" value="ECO:0007669"/>
    <property type="project" value="InterPro"/>
</dbReference>
<comment type="catalytic activity">
    <reaction evidence="1">
        <text>Hydrolysis of proteins in presence of ATP.</text>
        <dbReference type="EC" id="3.4.21.53"/>
    </reaction>
</comment>
<dbReference type="InterPro" id="IPR008269">
    <property type="entry name" value="Lon_proteolytic"/>
</dbReference>
<dbReference type="EMBL" id="PHNE01000006">
    <property type="protein sequence ID" value="PPE04083.1"/>
    <property type="molecule type" value="Genomic_DNA"/>
</dbReference>
<feature type="active site" evidence="1">
    <location>
        <position position="273"/>
    </location>
</feature>
<evidence type="ECO:0000259" key="3">
    <source>
        <dbReference type="PROSITE" id="PS51786"/>
    </source>
</evidence>
<evidence type="ECO:0000313" key="5">
    <source>
        <dbReference type="Proteomes" id="UP000237865"/>
    </source>
</evidence>
<dbReference type="GO" id="GO:0030163">
    <property type="term" value="P:protein catabolic process"/>
    <property type="evidence" value="ECO:0007669"/>
    <property type="project" value="InterPro"/>
</dbReference>
<proteinExistence type="inferred from homology"/>
<evidence type="ECO:0000256" key="2">
    <source>
        <dbReference type="SAM" id="Phobius"/>
    </source>
</evidence>
<dbReference type="InterPro" id="IPR020568">
    <property type="entry name" value="Ribosomal_Su5_D2-typ_SF"/>
</dbReference>
<keyword evidence="1 4" id="KW-0645">Protease</keyword>
<dbReference type="STRING" id="1399797.GCA_000518285_01135"/>
<sequence length="352" mass="39199">MKKFWCIFTICIVVVSAVLGVFFYVWTNNQHVDEQISLNTRRKTAIGIEVDELTKGGCSNLNVVEQPFENGDPKILDNLKIDLEQSKITFTPIATGETKVQLRATKGAQEAVLQTWELSNVVKKGYVPIVEVREIFPQKIGAIHGLAVVDGKKIRPTRGETFTIIVTPTKGSGRVSISDNAMETMCQSLQTAWTYIATNSELFRISKETMQTTNMHIQFWPTFSRYDGPSAGTAFTTAMISSLLKRPIAQDVSMTGEITADGSVGAIGGLAYKIRAAIKSGIKKIWIPKANEKQLAEIDEGLWKNKIEIKKATQYSEIFEDVFQEKVAEITPAPTVNTNIFRNLLLNYLKQI</sequence>
<keyword evidence="2" id="KW-0812">Transmembrane</keyword>
<keyword evidence="1" id="KW-0378">Hydrolase</keyword>
<gene>
    <name evidence="4" type="primary">lon</name>
    <name evidence="4" type="ORF">ELUCI_v1c08630</name>
</gene>
<keyword evidence="2" id="KW-1133">Transmembrane helix</keyword>
<feature type="domain" description="Lon proteolytic" evidence="3">
    <location>
        <begin position="137"/>
        <end position="325"/>
    </location>
</feature>
<evidence type="ECO:0000256" key="1">
    <source>
        <dbReference type="PROSITE-ProRule" id="PRU01122"/>
    </source>
</evidence>
<dbReference type="InterPro" id="IPR014721">
    <property type="entry name" value="Ribsml_uS5_D2-typ_fold_subgr"/>
</dbReference>
<dbReference type="GO" id="GO:0004252">
    <property type="term" value="F:serine-type endopeptidase activity"/>
    <property type="evidence" value="ECO:0007669"/>
    <property type="project" value="UniProtKB-UniRule"/>
</dbReference>
<keyword evidence="2" id="KW-0472">Membrane</keyword>
<name>A0A2S5R9V8_9MOLU</name>
<dbReference type="EC" id="3.4.21.53" evidence="1"/>
<accession>A0A2S5R9V8</accession>
<dbReference type="PRINTS" id="PR00830">
    <property type="entry name" value="ENDOLAPTASE"/>
</dbReference>
<dbReference type="AlphaFoldDB" id="A0A2S5R9V8"/>
<dbReference type="Gene3D" id="3.30.230.10">
    <property type="match status" value="1"/>
</dbReference>
<organism evidence="4 5">
    <name type="scientific">Williamsoniiplasma lucivorax</name>
    <dbReference type="NCBI Taxonomy" id="209274"/>
    <lineage>
        <taxon>Bacteria</taxon>
        <taxon>Bacillati</taxon>
        <taxon>Mycoplasmatota</taxon>
        <taxon>Mollicutes</taxon>
        <taxon>Entomoplasmatales</taxon>
        <taxon>Williamsoniiplasma</taxon>
    </lineage>
</organism>
<evidence type="ECO:0000313" key="4">
    <source>
        <dbReference type="EMBL" id="PPE04083.1"/>
    </source>
</evidence>
<dbReference type="RefSeq" id="WP_035026645.1">
    <property type="nucleotide sequence ID" value="NZ_PHNE01000006.1"/>
</dbReference>